<dbReference type="PANTHER" id="PTHR16477">
    <property type="entry name" value="COILED-COIL DOMAIN-CONTAINING PROTEIN 106"/>
    <property type="match status" value="1"/>
</dbReference>
<feature type="transmembrane region" description="Helical" evidence="2">
    <location>
        <begin position="311"/>
        <end position="330"/>
    </location>
</feature>
<dbReference type="AlphaFoldDB" id="A0A498LZU3"/>
<dbReference type="EMBL" id="QBIY01012923">
    <property type="protein sequence ID" value="RXN14099.1"/>
    <property type="molecule type" value="Genomic_DNA"/>
</dbReference>
<feature type="region of interest" description="Disordered" evidence="1">
    <location>
        <begin position="41"/>
        <end position="77"/>
    </location>
</feature>
<evidence type="ECO:0000256" key="2">
    <source>
        <dbReference type="SAM" id="Phobius"/>
    </source>
</evidence>
<comment type="caution">
    <text evidence="3">The sequence shown here is derived from an EMBL/GenBank/DDBJ whole genome shotgun (WGS) entry which is preliminary data.</text>
</comment>
<dbReference type="PANTHER" id="PTHR16477:SF5">
    <property type="entry name" value="COILED-COIL DOMAIN-CONTAINING PROTEIN 106-RELATED"/>
    <property type="match status" value="1"/>
</dbReference>
<sequence length="526" mass="60563">MGGDATRSYLKRLREIAELSGVNFEIMLSEMLTEMSSEVLPSCAEAGTEDKPPDTPVNQDPPEKTASVVGEPPSAVGQQAQPAASCAYYLIWEKTLLKACLWFSLHKINKRYLQGPRVVRREPPLCKQVYRRLSRRLRIKKKEIATLKDWVDTIKEERDFLRERLKEALASPIESSGAKKAKKKKSQPKKAKKMGKKLRVKTPDDSIRRYNMVLEKIKKNHISKAEAYARLGVDRNTIVSQAPIAELAATNPDLFCTLRSTFKRKESLKREILLLFLFEIMGYEVMIWYMRTQYSNFMGYEVKELGMRTQSCLFIVCVIVMGYEVMIWYMRTQYSNFMGYEVMIWYMRTQYSNLSSSAPNFDYRAESACVYSCTFYRVSSSALNFDYRAESACVYSRTFNRVSSSALNFDYRAESACVYSRTFNRVSSSAFNFDYRAESACVYSRTFNRVSSSAFNFDYRAESACVYSRTFNRGSSSALNFDYRAESACVYSHTFNRGSSSALNFDYRAESACLLTYLQQRVFISP</sequence>
<dbReference type="Proteomes" id="UP000290572">
    <property type="component" value="Unassembled WGS sequence"/>
</dbReference>
<reference evidence="3 4" key="1">
    <citation type="submission" date="2018-03" db="EMBL/GenBank/DDBJ databases">
        <title>Draft genome sequence of Rohu Carp (Labeo rohita).</title>
        <authorList>
            <person name="Das P."/>
            <person name="Kushwaha B."/>
            <person name="Joshi C.G."/>
            <person name="Kumar D."/>
            <person name="Nagpure N.S."/>
            <person name="Sahoo L."/>
            <person name="Das S.P."/>
            <person name="Bit A."/>
            <person name="Patnaik S."/>
            <person name="Meher P.K."/>
            <person name="Jayasankar P."/>
            <person name="Koringa P.G."/>
            <person name="Patel N.V."/>
            <person name="Hinsu A.T."/>
            <person name="Kumar R."/>
            <person name="Pandey M."/>
            <person name="Agarwal S."/>
            <person name="Srivastava S."/>
            <person name="Singh M."/>
            <person name="Iquebal M.A."/>
            <person name="Jaiswal S."/>
            <person name="Angadi U.B."/>
            <person name="Kumar N."/>
            <person name="Raza M."/>
            <person name="Shah T.M."/>
            <person name="Rai A."/>
            <person name="Jena J.K."/>
        </authorList>
    </citation>
    <scope>NUCLEOTIDE SEQUENCE [LARGE SCALE GENOMIC DNA]</scope>
    <source>
        <strain evidence="3">DASCIFA01</strain>
        <tissue evidence="3">Testis</tissue>
    </source>
</reference>
<gene>
    <name evidence="3" type="ORF">ROHU_009231</name>
</gene>
<keyword evidence="4" id="KW-1185">Reference proteome</keyword>
<dbReference type="Pfam" id="PF15794">
    <property type="entry name" value="CCDC106"/>
    <property type="match status" value="1"/>
</dbReference>
<dbReference type="GO" id="GO:0005654">
    <property type="term" value="C:nucleoplasm"/>
    <property type="evidence" value="ECO:0007669"/>
    <property type="project" value="TreeGrafter"/>
</dbReference>
<name>A0A498LZU3_LABRO</name>
<keyword evidence="2" id="KW-0472">Membrane</keyword>
<protein>
    <submittedName>
        <fullName evidence="3">Coiled-coil domain-containing protein 106-like</fullName>
    </submittedName>
</protein>
<evidence type="ECO:0000313" key="3">
    <source>
        <dbReference type="EMBL" id="RXN14099.1"/>
    </source>
</evidence>
<accession>A0A498LZU3</accession>
<evidence type="ECO:0000313" key="4">
    <source>
        <dbReference type="Proteomes" id="UP000290572"/>
    </source>
</evidence>
<proteinExistence type="predicted"/>
<feature type="transmembrane region" description="Helical" evidence="2">
    <location>
        <begin position="272"/>
        <end position="291"/>
    </location>
</feature>
<keyword evidence="2" id="KW-1133">Transmembrane helix</keyword>
<evidence type="ECO:0000256" key="1">
    <source>
        <dbReference type="SAM" id="MobiDB-lite"/>
    </source>
</evidence>
<keyword evidence="2" id="KW-0812">Transmembrane</keyword>
<feature type="compositionally biased region" description="Basic residues" evidence="1">
    <location>
        <begin position="179"/>
        <end position="198"/>
    </location>
</feature>
<dbReference type="InterPro" id="IPR031591">
    <property type="entry name" value="CCDC106"/>
</dbReference>
<organism evidence="3 4">
    <name type="scientific">Labeo rohita</name>
    <name type="common">Indian major carp</name>
    <name type="synonym">Cyprinus rohita</name>
    <dbReference type="NCBI Taxonomy" id="84645"/>
    <lineage>
        <taxon>Eukaryota</taxon>
        <taxon>Metazoa</taxon>
        <taxon>Chordata</taxon>
        <taxon>Craniata</taxon>
        <taxon>Vertebrata</taxon>
        <taxon>Euteleostomi</taxon>
        <taxon>Actinopterygii</taxon>
        <taxon>Neopterygii</taxon>
        <taxon>Teleostei</taxon>
        <taxon>Ostariophysi</taxon>
        <taxon>Cypriniformes</taxon>
        <taxon>Cyprinidae</taxon>
        <taxon>Labeoninae</taxon>
        <taxon>Labeonini</taxon>
        <taxon>Labeo</taxon>
    </lineage>
</organism>
<feature type="region of interest" description="Disordered" evidence="1">
    <location>
        <begin position="173"/>
        <end position="198"/>
    </location>
</feature>